<dbReference type="PROSITE" id="PS50109">
    <property type="entry name" value="HIS_KIN"/>
    <property type="match status" value="1"/>
</dbReference>
<name>H1YX16_9EURY</name>
<dbReference type="SMART" id="SM00091">
    <property type="entry name" value="PAS"/>
    <property type="match status" value="1"/>
</dbReference>
<sequence>MPQNDLSPEKTEERVSKAIWESDLGVWDTDLSDYAQVVNRRWAEMLGYGSEDLPDDPAYWLRIIHPDDYDKVIDAVNSHVSGDSPYYEAEFRMLCRDGTWKWIFSSGKVSECDESGKPTRISGVHLDINDRVSVINTVREANRKLNLFSGVIRHDAMNQLTAAFGYADLLRGEIASDSDAALYLNSLEKALDNIYEQITFTKLVSMLGSEDPAWQPFCRLIERSVEETRFTNLTVDDYAKNLNILGDNLFYRIYSVLFENALRHSENPDVSITIGFREDGDYAVMCVSDDGCGVPDEKKDLIFEKGFGEGTGLGLFLVKELLLMHNMQIRECGVYGSGCIFEILMPKGTYRLGPAVR</sequence>
<dbReference type="PANTHER" id="PTHR43304">
    <property type="entry name" value="PHYTOCHROME-LIKE PROTEIN CPH1"/>
    <property type="match status" value="1"/>
</dbReference>
<evidence type="ECO:0000256" key="2">
    <source>
        <dbReference type="ARBA" id="ARBA00012438"/>
    </source>
</evidence>
<dbReference type="SUPFAM" id="SSF55874">
    <property type="entry name" value="ATPase domain of HSP90 chaperone/DNA topoisomerase II/histidine kinase"/>
    <property type="match status" value="1"/>
</dbReference>
<dbReference type="InterPro" id="IPR000700">
    <property type="entry name" value="PAS-assoc_C"/>
</dbReference>
<dbReference type="InterPro" id="IPR052162">
    <property type="entry name" value="Sensor_kinase/Photoreceptor"/>
</dbReference>
<dbReference type="STRING" id="937775.Metlim_0817"/>
<dbReference type="PROSITE" id="PS50113">
    <property type="entry name" value="PAC"/>
    <property type="match status" value="1"/>
</dbReference>
<dbReference type="InterPro" id="IPR036890">
    <property type="entry name" value="HATPase_C_sf"/>
</dbReference>
<dbReference type="NCBIfam" id="TIGR00229">
    <property type="entry name" value="sensory_box"/>
    <property type="match status" value="1"/>
</dbReference>
<dbReference type="Gene3D" id="3.30.565.10">
    <property type="entry name" value="Histidine kinase-like ATPase, C-terminal domain"/>
    <property type="match status" value="1"/>
</dbReference>
<keyword evidence="4" id="KW-0808">Transferase</keyword>
<dbReference type="CDD" id="cd00130">
    <property type="entry name" value="PAS"/>
    <property type="match status" value="1"/>
</dbReference>
<evidence type="ECO:0000313" key="10">
    <source>
        <dbReference type="Proteomes" id="UP000005741"/>
    </source>
</evidence>
<feature type="domain" description="PAS" evidence="7">
    <location>
        <begin position="11"/>
        <end position="83"/>
    </location>
</feature>
<evidence type="ECO:0000259" key="6">
    <source>
        <dbReference type="PROSITE" id="PS50109"/>
    </source>
</evidence>
<evidence type="ECO:0000313" key="9">
    <source>
        <dbReference type="EMBL" id="EHQ34939.1"/>
    </source>
</evidence>
<dbReference type="Pfam" id="PF02518">
    <property type="entry name" value="HATPase_c"/>
    <property type="match status" value="1"/>
</dbReference>
<feature type="domain" description="PAC" evidence="8">
    <location>
        <begin position="87"/>
        <end position="140"/>
    </location>
</feature>
<dbReference type="PROSITE" id="PS50112">
    <property type="entry name" value="PAS"/>
    <property type="match status" value="1"/>
</dbReference>
<dbReference type="InParanoid" id="H1YX16"/>
<dbReference type="InterPro" id="IPR035965">
    <property type="entry name" value="PAS-like_dom_sf"/>
</dbReference>
<dbReference type="EMBL" id="CM001436">
    <property type="protein sequence ID" value="EHQ34939.1"/>
    <property type="molecule type" value="Genomic_DNA"/>
</dbReference>
<dbReference type="SUPFAM" id="SSF55785">
    <property type="entry name" value="PYP-like sensor domain (PAS domain)"/>
    <property type="match status" value="1"/>
</dbReference>
<reference evidence="9 10" key="1">
    <citation type="submission" date="2011-10" db="EMBL/GenBank/DDBJ databases">
        <title>The Improved High-Quality Draft genome of Methanoplanus limicola DSM 2279.</title>
        <authorList>
            <consortium name="US DOE Joint Genome Institute (JGI-PGF)"/>
            <person name="Lucas S."/>
            <person name="Copeland A."/>
            <person name="Lapidus A."/>
            <person name="Glavina del Rio T."/>
            <person name="Dalin E."/>
            <person name="Tice H."/>
            <person name="Bruce D."/>
            <person name="Goodwin L."/>
            <person name="Pitluck S."/>
            <person name="Peters L."/>
            <person name="Mikhailova N."/>
            <person name="Lu M."/>
            <person name="Kyrpides N."/>
            <person name="Mavromatis K."/>
            <person name="Ivanova N."/>
            <person name="Markowitz V."/>
            <person name="Cheng J.-F."/>
            <person name="Hugenholtz P."/>
            <person name="Woyke T."/>
            <person name="Wu D."/>
            <person name="Wirth R."/>
            <person name="Brambilla E.-M."/>
            <person name="Klenk H.-P."/>
            <person name="Eisen J.A."/>
        </authorList>
    </citation>
    <scope>NUCLEOTIDE SEQUENCE [LARGE SCALE GENOMIC DNA]</scope>
    <source>
        <strain evidence="9 10">DSM 2279</strain>
    </source>
</reference>
<keyword evidence="5 9" id="KW-0418">Kinase</keyword>
<dbReference type="SMART" id="SM00387">
    <property type="entry name" value="HATPase_c"/>
    <property type="match status" value="1"/>
</dbReference>
<dbReference type="Pfam" id="PF08447">
    <property type="entry name" value="PAS_3"/>
    <property type="match status" value="1"/>
</dbReference>
<dbReference type="EC" id="2.7.13.3" evidence="2"/>
<dbReference type="PANTHER" id="PTHR43304:SF1">
    <property type="entry name" value="PAC DOMAIN-CONTAINING PROTEIN"/>
    <property type="match status" value="1"/>
</dbReference>
<dbReference type="SMART" id="SM00086">
    <property type="entry name" value="PAC"/>
    <property type="match status" value="1"/>
</dbReference>
<dbReference type="PRINTS" id="PR00344">
    <property type="entry name" value="BCTRLSENSOR"/>
</dbReference>
<keyword evidence="3" id="KW-0597">Phosphoprotein</keyword>
<dbReference type="InterPro" id="IPR013655">
    <property type="entry name" value="PAS_fold_3"/>
</dbReference>
<dbReference type="CDD" id="cd00075">
    <property type="entry name" value="HATPase"/>
    <property type="match status" value="1"/>
</dbReference>
<accession>H1YX16</accession>
<protein>
    <recommendedName>
        <fullName evidence="2">histidine kinase</fullName>
        <ecNumber evidence="2">2.7.13.3</ecNumber>
    </recommendedName>
</protein>
<dbReference type="InterPro" id="IPR001610">
    <property type="entry name" value="PAC"/>
</dbReference>
<evidence type="ECO:0000256" key="3">
    <source>
        <dbReference type="ARBA" id="ARBA00022553"/>
    </source>
</evidence>
<dbReference type="Gene3D" id="3.30.450.20">
    <property type="entry name" value="PAS domain"/>
    <property type="match status" value="1"/>
</dbReference>
<organism evidence="9 10">
    <name type="scientific">Methanoplanus limicola DSM 2279</name>
    <dbReference type="NCBI Taxonomy" id="937775"/>
    <lineage>
        <taxon>Archaea</taxon>
        <taxon>Methanobacteriati</taxon>
        <taxon>Methanobacteriota</taxon>
        <taxon>Stenosarchaea group</taxon>
        <taxon>Methanomicrobia</taxon>
        <taxon>Methanomicrobiales</taxon>
        <taxon>Methanomicrobiaceae</taxon>
        <taxon>Methanoplanus</taxon>
    </lineage>
</organism>
<dbReference type="Proteomes" id="UP000005741">
    <property type="component" value="Chromosome"/>
</dbReference>
<evidence type="ECO:0000259" key="8">
    <source>
        <dbReference type="PROSITE" id="PS50113"/>
    </source>
</evidence>
<evidence type="ECO:0000256" key="4">
    <source>
        <dbReference type="ARBA" id="ARBA00022679"/>
    </source>
</evidence>
<keyword evidence="10" id="KW-1185">Reference proteome</keyword>
<dbReference type="GO" id="GO:0004673">
    <property type="term" value="F:protein histidine kinase activity"/>
    <property type="evidence" value="ECO:0007669"/>
    <property type="project" value="UniProtKB-EC"/>
</dbReference>
<evidence type="ECO:0000259" key="7">
    <source>
        <dbReference type="PROSITE" id="PS50112"/>
    </source>
</evidence>
<dbReference type="AlphaFoldDB" id="H1YX16"/>
<dbReference type="InterPro" id="IPR005467">
    <property type="entry name" value="His_kinase_dom"/>
</dbReference>
<proteinExistence type="predicted"/>
<dbReference type="InterPro" id="IPR003594">
    <property type="entry name" value="HATPase_dom"/>
</dbReference>
<gene>
    <name evidence="9" type="ORF">Metlim_0817</name>
</gene>
<evidence type="ECO:0000256" key="1">
    <source>
        <dbReference type="ARBA" id="ARBA00000085"/>
    </source>
</evidence>
<dbReference type="InterPro" id="IPR004358">
    <property type="entry name" value="Sig_transdc_His_kin-like_C"/>
</dbReference>
<comment type="catalytic activity">
    <reaction evidence="1">
        <text>ATP + protein L-histidine = ADP + protein N-phospho-L-histidine.</text>
        <dbReference type="EC" id="2.7.13.3"/>
    </reaction>
</comment>
<evidence type="ECO:0000256" key="5">
    <source>
        <dbReference type="ARBA" id="ARBA00022777"/>
    </source>
</evidence>
<dbReference type="InterPro" id="IPR000014">
    <property type="entry name" value="PAS"/>
</dbReference>
<feature type="domain" description="Histidine kinase" evidence="6">
    <location>
        <begin position="151"/>
        <end position="349"/>
    </location>
</feature>
<dbReference type="HOGENOM" id="CLU_000445_114_58_2"/>